<reference evidence="1" key="1">
    <citation type="journal article" date="2019" name="Sci. Rep.">
        <title>Draft genome of Tanacetum cinerariifolium, the natural source of mosquito coil.</title>
        <authorList>
            <person name="Yamashiro T."/>
            <person name="Shiraishi A."/>
            <person name="Satake H."/>
            <person name="Nakayama K."/>
        </authorList>
    </citation>
    <scope>NUCLEOTIDE SEQUENCE</scope>
</reference>
<protein>
    <submittedName>
        <fullName evidence="1">Transposon protein, putative, Pong sub-class</fullName>
    </submittedName>
</protein>
<sequence length="110" mass="12227">MIMQQVQSEQEQEQVQEEAAERECLEALIVCTGNRKIAQNHGIGNLLDVIKTGANNDLTILNNYPLFDDLLDDIAPVASFECNGVAFEKGYYPADGIYPIWSSFVKSVES</sequence>
<dbReference type="InterPro" id="IPR006912">
    <property type="entry name" value="Harbinger_derived_prot"/>
</dbReference>
<dbReference type="AlphaFoldDB" id="A0A6L2KEU0"/>
<dbReference type="Pfam" id="PF04827">
    <property type="entry name" value="Plant_tran"/>
    <property type="match status" value="1"/>
</dbReference>
<proteinExistence type="predicted"/>
<organism evidence="1">
    <name type="scientific">Tanacetum cinerariifolium</name>
    <name type="common">Dalmatian daisy</name>
    <name type="synonym">Chrysanthemum cinerariifolium</name>
    <dbReference type="NCBI Taxonomy" id="118510"/>
    <lineage>
        <taxon>Eukaryota</taxon>
        <taxon>Viridiplantae</taxon>
        <taxon>Streptophyta</taxon>
        <taxon>Embryophyta</taxon>
        <taxon>Tracheophyta</taxon>
        <taxon>Spermatophyta</taxon>
        <taxon>Magnoliopsida</taxon>
        <taxon>eudicotyledons</taxon>
        <taxon>Gunneridae</taxon>
        <taxon>Pentapetalae</taxon>
        <taxon>asterids</taxon>
        <taxon>campanulids</taxon>
        <taxon>Asterales</taxon>
        <taxon>Asteraceae</taxon>
        <taxon>Asteroideae</taxon>
        <taxon>Anthemideae</taxon>
        <taxon>Anthemidinae</taxon>
        <taxon>Tanacetum</taxon>
    </lineage>
</organism>
<evidence type="ECO:0000313" key="1">
    <source>
        <dbReference type="EMBL" id="GEU47981.1"/>
    </source>
</evidence>
<gene>
    <name evidence="1" type="ORF">Tci_019959</name>
</gene>
<accession>A0A6L2KEU0</accession>
<name>A0A6L2KEU0_TANCI</name>
<dbReference type="EMBL" id="BKCJ010002354">
    <property type="protein sequence ID" value="GEU47981.1"/>
    <property type="molecule type" value="Genomic_DNA"/>
</dbReference>
<comment type="caution">
    <text evidence="1">The sequence shown here is derived from an EMBL/GenBank/DDBJ whole genome shotgun (WGS) entry which is preliminary data.</text>
</comment>